<keyword evidence="1" id="KW-0175">Coiled coil</keyword>
<evidence type="ECO:0000313" key="2">
    <source>
        <dbReference type="EMBL" id="CAE8642793.1"/>
    </source>
</evidence>
<dbReference type="Proteomes" id="UP000654075">
    <property type="component" value="Unassembled WGS sequence"/>
</dbReference>
<keyword evidence="3" id="KW-1185">Reference proteome</keyword>
<feature type="non-terminal residue" evidence="2">
    <location>
        <position position="1"/>
    </location>
</feature>
<evidence type="ECO:0000256" key="1">
    <source>
        <dbReference type="SAM" id="Coils"/>
    </source>
</evidence>
<accession>A0A813HWX6</accession>
<proteinExistence type="predicted"/>
<sequence length="89" mass="10703">MEGDNFTRFTCDLAKKIDKEEEARASMVEQLFRLQQKALEKKVREKLRHLKAMETERSPRWVEKRVRKVRMRAEAENLEIERQLAESKA</sequence>
<comment type="caution">
    <text evidence="2">The sequence shown here is derived from an EMBL/GenBank/DDBJ whole genome shotgun (WGS) entry which is preliminary data.</text>
</comment>
<evidence type="ECO:0000313" key="3">
    <source>
        <dbReference type="Proteomes" id="UP000654075"/>
    </source>
</evidence>
<organism evidence="2 3">
    <name type="scientific">Polarella glacialis</name>
    <name type="common">Dinoflagellate</name>
    <dbReference type="NCBI Taxonomy" id="89957"/>
    <lineage>
        <taxon>Eukaryota</taxon>
        <taxon>Sar</taxon>
        <taxon>Alveolata</taxon>
        <taxon>Dinophyceae</taxon>
        <taxon>Suessiales</taxon>
        <taxon>Suessiaceae</taxon>
        <taxon>Polarella</taxon>
    </lineage>
</organism>
<protein>
    <submittedName>
        <fullName evidence="2">Uncharacterized protein</fullName>
    </submittedName>
</protein>
<name>A0A813HWX6_POLGL</name>
<feature type="coiled-coil region" evidence="1">
    <location>
        <begin position="17"/>
        <end position="88"/>
    </location>
</feature>
<dbReference type="EMBL" id="CAJNNV010033207">
    <property type="protein sequence ID" value="CAE8642793.1"/>
    <property type="molecule type" value="Genomic_DNA"/>
</dbReference>
<reference evidence="2" key="1">
    <citation type="submission" date="2021-02" db="EMBL/GenBank/DDBJ databases">
        <authorList>
            <person name="Dougan E. K."/>
            <person name="Rhodes N."/>
            <person name="Thang M."/>
            <person name="Chan C."/>
        </authorList>
    </citation>
    <scope>NUCLEOTIDE SEQUENCE</scope>
</reference>
<dbReference type="AlphaFoldDB" id="A0A813HWX6"/>
<gene>
    <name evidence="2" type="ORF">PGLA1383_LOCUS57198</name>
</gene>